<dbReference type="Proteomes" id="UP001527882">
    <property type="component" value="Unassembled WGS sequence"/>
</dbReference>
<protein>
    <recommendedName>
        <fullName evidence="3">UVR domain-containing protein</fullName>
    </recommendedName>
</protein>
<evidence type="ECO:0000313" key="1">
    <source>
        <dbReference type="EMBL" id="MCZ8514354.1"/>
    </source>
</evidence>
<dbReference type="EMBL" id="JAQAGZ010000011">
    <property type="protein sequence ID" value="MCZ8514354.1"/>
    <property type="molecule type" value="Genomic_DNA"/>
</dbReference>
<keyword evidence="2" id="KW-1185">Reference proteome</keyword>
<name>A0ABT4QBT8_9BACL</name>
<accession>A0ABT4QBT8</accession>
<sequence>MAMACSCKKNNKRAVTGNVRLMRFIGCPNLRGCDITRRAINGAIKDLNAAKRFVNRNKFERAEDALANSLPDISKAIRLINRLERKQR</sequence>
<proteinExistence type="predicted"/>
<organism evidence="1 2">
    <name type="scientific">Paenibacillus gyeongsangnamensis</name>
    <dbReference type="NCBI Taxonomy" id="3388067"/>
    <lineage>
        <taxon>Bacteria</taxon>
        <taxon>Bacillati</taxon>
        <taxon>Bacillota</taxon>
        <taxon>Bacilli</taxon>
        <taxon>Bacillales</taxon>
        <taxon>Paenibacillaceae</taxon>
        <taxon>Paenibacillus</taxon>
    </lineage>
</organism>
<gene>
    <name evidence="1" type="ORF">O9H85_18375</name>
</gene>
<reference evidence="1 2" key="1">
    <citation type="submission" date="2022-12" db="EMBL/GenBank/DDBJ databases">
        <title>Draft genome sequence of Paenibacillus sp. dW9.</title>
        <authorList>
            <person name="Choi E.-W."/>
            <person name="Kim D.-U."/>
        </authorList>
    </citation>
    <scope>NUCLEOTIDE SEQUENCE [LARGE SCALE GENOMIC DNA]</scope>
    <source>
        <strain evidence="2">dW9</strain>
    </source>
</reference>
<dbReference type="RefSeq" id="WP_269882870.1">
    <property type="nucleotide sequence ID" value="NZ_JAQAGZ010000011.1"/>
</dbReference>
<comment type="caution">
    <text evidence="1">The sequence shown here is derived from an EMBL/GenBank/DDBJ whole genome shotgun (WGS) entry which is preliminary data.</text>
</comment>
<evidence type="ECO:0000313" key="2">
    <source>
        <dbReference type="Proteomes" id="UP001527882"/>
    </source>
</evidence>
<evidence type="ECO:0008006" key="3">
    <source>
        <dbReference type="Google" id="ProtNLM"/>
    </source>
</evidence>